<gene>
    <name evidence="3" type="ORF">ACFQZS_08965</name>
</gene>
<feature type="transmembrane region" description="Helical" evidence="2">
    <location>
        <begin position="36"/>
        <end position="52"/>
    </location>
</feature>
<keyword evidence="2" id="KW-0472">Membrane</keyword>
<proteinExistence type="predicted"/>
<protein>
    <submittedName>
        <fullName evidence="3">Uncharacterized protein</fullName>
    </submittedName>
</protein>
<organism evidence="3 4">
    <name type="scientific">Mucilaginibacter calamicampi</name>
    <dbReference type="NCBI Taxonomy" id="1302352"/>
    <lineage>
        <taxon>Bacteria</taxon>
        <taxon>Pseudomonadati</taxon>
        <taxon>Bacteroidota</taxon>
        <taxon>Sphingobacteriia</taxon>
        <taxon>Sphingobacteriales</taxon>
        <taxon>Sphingobacteriaceae</taxon>
        <taxon>Mucilaginibacter</taxon>
    </lineage>
</organism>
<dbReference type="Proteomes" id="UP001596958">
    <property type="component" value="Unassembled WGS sequence"/>
</dbReference>
<evidence type="ECO:0000256" key="1">
    <source>
        <dbReference type="SAM" id="MobiDB-lite"/>
    </source>
</evidence>
<keyword evidence="2" id="KW-1133">Transmembrane helix</keyword>
<sequence length="90" mass="10550">MKKNQIRPLGGLYLALLFIFNISLVAIAVIKNDDIYVAYAILISCFQFYICHKSRVFRILFSVDTPESQRPMQPRDAHKKEPKYHEIHLN</sequence>
<keyword evidence="2" id="KW-0812">Transmembrane</keyword>
<dbReference type="RefSeq" id="WP_377099380.1">
    <property type="nucleotide sequence ID" value="NZ_JBHTHU010000005.1"/>
</dbReference>
<accession>A0ABW2YV05</accession>
<feature type="region of interest" description="Disordered" evidence="1">
    <location>
        <begin position="66"/>
        <end position="90"/>
    </location>
</feature>
<feature type="transmembrane region" description="Helical" evidence="2">
    <location>
        <begin position="12"/>
        <end position="30"/>
    </location>
</feature>
<reference evidence="4" key="1">
    <citation type="journal article" date="2019" name="Int. J. Syst. Evol. Microbiol.">
        <title>The Global Catalogue of Microorganisms (GCM) 10K type strain sequencing project: providing services to taxonomists for standard genome sequencing and annotation.</title>
        <authorList>
            <consortium name="The Broad Institute Genomics Platform"/>
            <consortium name="The Broad Institute Genome Sequencing Center for Infectious Disease"/>
            <person name="Wu L."/>
            <person name="Ma J."/>
        </authorList>
    </citation>
    <scope>NUCLEOTIDE SEQUENCE [LARGE SCALE GENOMIC DNA]</scope>
    <source>
        <strain evidence="4">CCUG 63418</strain>
    </source>
</reference>
<name>A0ABW2YV05_9SPHI</name>
<feature type="compositionally biased region" description="Basic and acidic residues" evidence="1">
    <location>
        <begin position="73"/>
        <end position="90"/>
    </location>
</feature>
<evidence type="ECO:0000256" key="2">
    <source>
        <dbReference type="SAM" id="Phobius"/>
    </source>
</evidence>
<keyword evidence="4" id="KW-1185">Reference proteome</keyword>
<comment type="caution">
    <text evidence="3">The sequence shown here is derived from an EMBL/GenBank/DDBJ whole genome shotgun (WGS) entry which is preliminary data.</text>
</comment>
<evidence type="ECO:0000313" key="3">
    <source>
        <dbReference type="EMBL" id="MFD0750269.1"/>
    </source>
</evidence>
<evidence type="ECO:0000313" key="4">
    <source>
        <dbReference type="Proteomes" id="UP001596958"/>
    </source>
</evidence>
<dbReference type="EMBL" id="JBHTHU010000005">
    <property type="protein sequence ID" value="MFD0750269.1"/>
    <property type="molecule type" value="Genomic_DNA"/>
</dbReference>